<reference evidence="1" key="1">
    <citation type="submission" date="2021-01" db="EMBL/GenBank/DDBJ databases">
        <authorList>
            <person name="Corre E."/>
            <person name="Pelletier E."/>
            <person name="Niang G."/>
            <person name="Scheremetjew M."/>
            <person name="Finn R."/>
            <person name="Kale V."/>
            <person name="Holt S."/>
            <person name="Cochrane G."/>
            <person name="Meng A."/>
            <person name="Brown T."/>
            <person name="Cohen L."/>
        </authorList>
    </citation>
    <scope>NUCLEOTIDE SEQUENCE</scope>
    <source>
        <strain evidence="1">Fehren 1</strain>
    </source>
</reference>
<sequence length="152" mass="17196">MSLRYGSPEDANWVVGVDKIHHLISMCGGDLKKFESFYLLRRSNYGSQGSGSTSDITLSDFTDAVESYMNDANMDPYALVLYLFKMKFGEQENLIYVQDVKAFMQEFATYFQGDDLSKFVKDLELGLKLEGERVQVAQIAAMIKHSSEGFPK</sequence>
<protein>
    <submittedName>
        <fullName evidence="1">Uncharacterized protein</fullName>
    </submittedName>
</protein>
<name>A0A7S3HV36_9SPIT</name>
<gene>
    <name evidence="1" type="ORF">FEHR0123_LOCUS989</name>
</gene>
<accession>A0A7S3HV36</accession>
<organism evidence="1">
    <name type="scientific">Favella ehrenbergii</name>
    <dbReference type="NCBI Taxonomy" id="182087"/>
    <lineage>
        <taxon>Eukaryota</taxon>
        <taxon>Sar</taxon>
        <taxon>Alveolata</taxon>
        <taxon>Ciliophora</taxon>
        <taxon>Intramacronucleata</taxon>
        <taxon>Spirotrichea</taxon>
        <taxon>Choreotrichia</taxon>
        <taxon>Tintinnida</taxon>
        <taxon>Xystonellidae</taxon>
        <taxon>Favella</taxon>
    </lineage>
</organism>
<dbReference type="EMBL" id="HBIE01002838">
    <property type="protein sequence ID" value="CAE0306084.1"/>
    <property type="molecule type" value="Transcribed_RNA"/>
</dbReference>
<evidence type="ECO:0000313" key="1">
    <source>
        <dbReference type="EMBL" id="CAE0306084.1"/>
    </source>
</evidence>
<dbReference type="AlphaFoldDB" id="A0A7S3HV36"/>
<proteinExistence type="predicted"/>